<feature type="coiled-coil region" evidence="1">
    <location>
        <begin position="982"/>
        <end position="1019"/>
    </location>
</feature>
<evidence type="ECO:0000313" key="3">
    <source>
        <dbReference type="EMBL" id="NEX19379.1"/>
    </source>
</evidence>
<gene>
    <name evidence="3" type="ORF">G3480_03455</name>
</gene>
<accession>A0A6P1DN65</accession>
<evidence type="ECO:0000256" key="1">
    <source>
        <dbReference type="SAM" id="Coils"/>
    </source>
</evidence>
<protein>
    <submittedName>
        <fullName evidence="3">AAA family ATPase</fullName>
    </submittedName>
</protein>
<dbReference type="SUPFAM" id="SSF52540">
    <property type="entry name" value="P-loop containing nucleoside triphosphate hydrolases"/>
    <property type="match status" value="1"/>
</dbReference>
<sequence length="1193" mass="132202">MGDGAAFRADGGCPCNHSGFAPNGRRNVRMRFQRLSIPAFGPFTNLDLSFPAEDCDLHLIYGENEAGKSSLLRTIRDLLFGIHGKSPDNFLHDYKHLLVRGEIENRAGEQLVFQRRKGNKNTLLDRDGNPLPDNALQPFLGGVDQAHFSAMFGLGSRELREGAMQLLKGEGEIGTALFSASLGGTPIQRVLEALVADSEQLFKGRASANVSIRPAAHRHKDLLKQSRDATVNAETWDQLKKDLTEQASARQTLEDEINDIARELAWVERCEDALPSVGRLSDEMRSLSELPPLPDVASDFVERARLVRAAVTSSSDGVQALTTRINQLNSQVADCATSPKVLAEAEALDVLHQELGAYREHKKMLAKLKEELAGIEPVLRAGMKNLGVHGELTSLETLRLSSAVRLSYEEAANALRDAMKQHAENAATVDALRAEIENDGTELALLPETDLTPLREALAEAAEATEANKTLAASQAEVENLIRAVATEQALVPGVPEDVDAAARLAVPAPATIRKFREEFDRLEREIDQAGKLVRDEERKINALEDELRRLERRGALPSEESLGQAREHRDHGWQLVLAEWKGDGAQEPFDPEVPLEDAFPQAIAKADSIADQLRRDAEAVAQAEEKRLQIRTSQKTIMEAKEALVAHRDAAATCQAAWEAEWAPSGITPRSPDEMDDWRENWVRFRDTVIRLREAEAAFSARHTKVQNARNTLAAALAESPNKSFSVLFEAARDRVQQGEESTGQRNAIGKRLEKQKKTLAGLDRKSVDLLGALDTAKANWTSRSRSAGLAQDTTPESGLRLLQERQELLAKFDTWGKLSGEAEIIADRIRQYERSVAEKAVALEIEAGLTEAQEAALWKALSQARKAQTEHDQLMTQMTDADAELTTARQTATQALQDQAELMRLTNLEMPEALEPLLANLEKRKAIQDRIDGLRDTLSLLAKGQGVDEFVARVQAENADDLPQRKASLEGRKTEKTQSLQDVQAKLINLNHEKSKLESAGDEAADLRQQAESVAATLKQDAARFIRLRLAAHFLRNQIERFREENQGPLLEKSGQVFKQMTQGAFDGLAAQFNNEDVPVMVGRRVNGVTPVPVEGMSDGTRDQLYLALRLAAMDRYLEDYEPMPLILDDLLITFDNERTRAILPQLAHLARRTQIFLFTHHAHLVELCRETVGEGQFNLHNLSRSLHHPG</sequence>
<dbReference type="InterPro" id="IPR027417">
    <property type="entry name" value="P-loop_NTPase"/>
</dbReference>
<evidence type="ECO:0000259" key="2">
    <source>
        <dbReference type="Pfam" id="PF13514"/>
    </source>
</evidence>
<proteinExistence type="predicted"/>
<reference evidence="3 4" key="2">
    <citation type="submission" date="2020-02" db="EMBL/GenBank/DDBJ databases">
        <title>Genome sequences of Thiorhodococcus mannitoliphagus and Thiorhodococcus minor, purple sulfur photosynthetic bacteria in the gammaproteobacterial family, Chromatiaceae.</title>
        <authorList>
            <person name="Aviles F.A."/>
            <person name="Meyer T.E."/>
            <person name="Kyndt J.A."/>
        </authorList>
    </citation>
    <scope>NUCLEOTIDE SEQUENCE [LARGE SCALE GENOMIC DNA]</scope>
    <source>
        <strain evidence="3 4">DSM 18266</strain>
    </source>
</reference>
<dbReference type="Gene3D" id="3.40.50.300">
    <property type="entry name" value="P-loop containing nucleotide triphosphate hydrolases"/>
    <property type="match status" value="2"/>
</dbReference>
<name>A0A6P1DN65_9GAMM</name>
<evidence type="ECO:0000313" key="4">
    <source>
        <dbReference type="Proteomes" id="UP000471640"/>
    </source>
</evidence>
<keyword evidence="1" id="KW-0175">Coiled coil</keyword>
<dbReference type="PANTHER" id="PTHR41259">
    <property type="entry name" value="DOUBLE-STRAND BREAK REPAIR RAD50 ATPASE, PUTATIVE-RELATED"/>
    <property type="match status" value="1"/>
</dbReference>
<dbReference type="EMBL" id="JAAIJR010000008">
    <property type="protein sequence ID" value="NEX19379.1"/>
    <property type="molecule type" value="Genomic_DNA"/>
</dbReference>
<reference evidence="4" key="1">
    <citation type="journal article" date="2020" name="Microbiol. Resour. Announc.">
        <title>Draft Genome Sequences of Thiorhodococcus mannitoliphagus and Thiorhodococcus minor, Purple Sulfur Photosynthetic Bacteria in the Gammaproteobacterial Family Chromatiaceae.</title>
        <authorList>
            <person name="Aviles F.A."/>
            <person name="Meyer T.E."/>
            <person name="Kyndt J.A."/>
        </authorList>
    </citation>
    <scope>NUCLEOTIDE SEQUENCE [LARGE SCALE GENOMIC DNA]</scope>
    <source>
        <strain evidence="4">DSM 18266</strain>
    </source>
</reference>
<dbReference type="AlphaFoldDB" id="A0A6P1DN65"/>
<dbReference type="Proteomes" id="UP000471640">
    <property type="component" value="Unassembled WGS sequence"/>
</dbReference>
<comment type="caution">
    <text evidence="3">The sequence shown here is derived from an EMBL/GenBank/DDBJ whole genome shotgun (WGS) entry which is preliminary data.</text>
</comment>
<dbReference type="PANTHER" id="PTHR41259:SF1">
    <property type="entry name" value="DOUBLE-STRAND BREAK REPAIR RAD50 ATPASE, PUTATIVE-RELATED"/>
    <property type="match status" value="1"/>
</dbReference>
<feature type="coiled-coil region" evidence="1">
    <location>
        <begin position="513"/>
        <end position="554"/>
    </location>
</feature>
<dbReference type="Pfam" id="PF13514">
    <property type="entry name" value="AAA_27"/>
    <property type="match status" value="1"/>
</dbReference>
<feature type="coiled-coil region" evidence="1">
    <location>
        <begin position="454"/>
        <end position="484"/>
    </location>
</feature>
<feature type="domain" description="YhaN AAA" evidence="2">
    <location>
        <begin position="30"/>
        <end position="236"/>
    </location>
</feature>
<keyword evidence="4" id="KW-1185">Reference proteome</keyword>
<dbReference type="InterPro" id="IPR038734">
    <property type="entry name" value="YhaN_AAA"/>
</dbReference>
<organism evidence="3 4">
    <name type="scientific">Thiorhodococcus mannitoliphagus</name>
    <dbReference type="NCBI Taxonomy" id="329406"/>
    <lineage>
        <taxon>Bacteria</taxon>
        <taxon>Pseudomonadati</taxon>
        <taxon>Pseudomonadota</taxon>
        <taxon>Gammaproteobacteria</taxon>
        <taxon>Chromatiales</taxon>
        <taxon>Chromatiaceae</taxon>
        <taxon>Thiorhodococcus</taxon>
    </lineage>
</organism>